<dbReference type="InterPro" id="IPR001680">
    <property type="entry name" value="WD40_rpt"/>
</dbReference>
<evidence type="ECO:0000256" key="1">
    <source>
        <dbReference type="ARBA" id="ARBA00022574"/>
    </source>
</evidence>
<dbReference type="InterPro" id="IPR005631">
    <property type="entry name" value="SDH"/>
</dbReference>
<accession>A0A914CS23</accession>
<sequence>MSSTNGSDAKLSSDAQFRNPDAAVEFFRKKDRSRGYDLQEVVGIRTLSWNCDGTTLACGSQNRIVAAAALDQSCRLKLVFPGYGHEDPVDAVEFSKTNPLTLASCSGDKSVRIWDLRNKQSHTKITTKEANLFLTWSPDDRYVIYGDKSNNVGLLDARSFKTVQTYSFKEDCNEMVFHPNGNFLFVTTDTGKIDILSMPNLKLVKTIQAHPQLSMCQSICISPDGRYLVVGASDACCSIWDLKTLICVQSLIRLDYPVRTVSFSHCSKLIASGSEDHFIDIAWAETGERIAEIPISNECFDVTWHPRYYLLAYASSGSSERERDRDSTISLRVGFAEENLKNFSVDQLNAYDKIINGEHMEWDLYYYYTGRKPPPPDLATNPVFQKMREFVKNKERG</sequence>
<comment type="similarity">
    <text evidence="4">Belongs to the THOC3 family.</text>
</comment>
<feature type="repeat" description="WD" evidence="5">
    <location>
        <begin position="82"/>
        <end position="124"/>
    </location>
</feature>
<evidence type="ECO:0000256" key="2">
    <source>
        <dbReference type="ARBA" id="ARBA00022737"/>
    </source>
</evidence>
<organism evidence="6 7">
    <name type="scientific">Acrobeloides nanus</name>
    <dbReference type="NCBI Taxonomy" id="290746"/>
    <lineage>
        <taxon>Eukaryota</taxon>
        <taxon>Metazoa</taxon>
        <taxon>Ecdysozoa</taxon>
        <taxon>Nematoda</taxon>
        <taxon>Chromadorea</taxon>
        <taxon>Rhabditida</taxon>
        <taxon>Tylenchina</taxon>
        <taxon>Cephalobomorpha</taxon>
        <taxon>Cephaloboidea</taxon>
        <taxon>Cephalobidae</taxon>
        <taxon>Acrobeloides</taxon>
    </lineage>
</organism>
<reference evidence="7" key="1">
    <citation type="submission" date="2022-11" db="UniProtKB">
        <authorList>
            <consortium name="WormBaseParasite"/>
        </authorList>
    </citation>
    <scope>IDENTIFICATION</scope>
</reference>
<dbReference type="PANTHER" id="PTHR22839:SF0">
    <property type="entry name" value="THO COMPLEX SUBUNIT 3"/>
    <property type="match status" value="1"/>
</dbReference>
<keyword evidence="2" id="KW-0677">Repeat</keyword>
<dbReference type="Gene3D" id="1.10.150.250">
    <property type="entry name" value="Flavinator of succinate dehydrogenase"/>
    <property type="match status" value="1"/>
</dbReference>
<proteinExistence type="inferred from homology"/>
<dbReference type="Gene3D" id="2.130.10.10">
    <property type="entry name" value="YVTN repeat-like/Quinoprotein amine dehydrogenase"/>
    <property type="match status" value="2"/>
</dbReference>
<dbReference type="SUPFAM" id="SSF109910">
    <property type="entry name" value="YgfY-like"/>
    <property type="match status" value="1"/>
</dbReference>
<dbReference type="SMART" id="SM00320">
    <property type="entry name" value="WD40"/>
    <property type="match status" value="6"/>
</dbReference>
<dbReference type="InterPro" id="IPR036322">
    <property type="entry name" value="WD40_repeat_dom_sf"/>
</dbReference>
<dbReference type="SUPFAM" id="SSF50978">
    <property type="entry name" value="WD40 repeat-like"/>
    <property type="match status" value="1"/>
</dbReference>
<dbReference type="InterPro" id="IPR036714">
    <property type="entry name" value="SDH_sf"/>
</dbReference>
<dbReference type="Proteomes" id="UP000887540">
    <property type="component" value="Unplaced"/>
</dbReference>
<protein>
    <submittedName>
        <fullName evidence="7">Translation initiation factor beta propellor-like domain-containing protein</fullName>
    </submittedName>
</protein>
<evidence type="ECO:0000256" key="4">
    <source>
        <dbReference type="ARBA" id="ARBA00046343"/>
    </source>
</evidence>
<dbReference type="WBParaSite" id="ACRNAN_scaffold1359.g7370.t1">
    <property type="protein sequence ID" value="ACRNAN_scaffold1359.g7370.t1"/>
    <property type="gene ID" value="ACRNAN_scaffold1359.g7370"/>
</dbReference>
<dbReference type="Pfam" id="PF03937">
    <property type="entry name" value="Sdh5"/>
    <property type="match status" value="1"/>
</dbReference>
<keyword evidence="3" id="KW-0143">Chaperone</keyword>
<dbReference type="PANTHER" id="PTHR22839">
    <property type="entry name" value="THO COMPLEX SUBUNIT 3 THO3"/>
    <property type="match status" value="1"/>
</dbReference>
<dbReference type="PROSITE" id="PS50082">
    <property type="entry name" value="WD_REPEATS_2"/>
    <property type="match status" value="2"/>
</dbReference>
<evidence type="ECO:0000256" key="3">
    <source>
        <dbReference type="ARBA" id="ARBA00023186"/>
    </source>
</evidence>
<dbReference type="InterPro" id="IPR019775">
    <property type="entry name" value="WD40_repeat_CS"/>
</dbReference>
<name>A0A914CS23_9BILA</name>
<evidence type="ECO:0000313" key="6">
    <source>
        <dbReference type="Proteomes" id="UP000887540"/>
    </source>
</evidence>
<keyword evidence="1 5" id="KW-0853">WD repeat</keyword>
<evidence type="ECO:0000256" key="5">
    <source>
        <dbReference type="PROSITE-ProRule" id="PRU00221"/>
    </source>
</evidence>
<feature type="repeat" description="WD" evidence="5">
    <location>
        <begin position="218"/>
        <end position="250"/>
    </location>
</feature>
<dbReference type="AlphaFoldDB" id="A0A914CS23"/>
<dbReference type="GO" id="GO:0000445">
    <property type="term" value="C:THO complex part of transcription export complex"/>
    <property type="evidence" value="ECO:0007669"/>
    <property type="project" value="TreeGrafter"/>
</dbReference>
<keyword evidence="6" id="KW-1185">Reference proteome</keyword>
<dbReference type="Pfam" id="PF00400">
    <property type="entry name" value="WD40"/>
    <property type="match status" value="3"/>
</dbReference>
<evidence type="ECO:0000313" key="7">
    <source>
        <dbReference type="WBParaSite" id="ACRNAN_scaffold1359.g7370.t1"/>
    </source>
</evidence>
<dbReference type="PROSITE" id="PS50294">
    <property type="entry name" value="WD_REPEATS_REGION"/>
    <property type="match status" value="1"/>
</dbReference>
<dbReference type="GO" id="GO:0006406">
    <property type="term" value="P:mRNA export from nucleus"/>
    <property type="evidence" value="ECO:0007669"/>
    <property type="project" value="InterPro"/>
</dbReference>
<dbReference type="PROSITE" id="PS00678">
    <property type="entry name" value="WD_REPEATS_1"/>
    <property type="match status" value="1"/>
</dbReference>
<dbReference type="InterPro" id="IPR015943">
    <property type="entry name" value="WD40/YVTN_repeat-like_dom_sf"/>
</dbReference>
<dbReference type="InterPro" id="IPR040132">
    <property type="entry name" value="Tex1/THOC3"/>
</dbReference>